<reference evidence="1 2" key="1">
    <citation type="submission" date="2016-03" db="EMBL/GenBank/DDBJ databases">
        <title>Genome sequence of Nesiotobacter sp. nov., a moderately halophilic alphaproteobacterium isolated from the Yellow Sea, China.</title>
        <authorList>
            <person name="Zhang G."/>
            <person name="Zhang R."/>
        </authorList>
    </citation>
    <scope>NUCLEOTIDE SEQUENCE [LARGE SCALE GENOMIC DNA]</scope>
    <source>
        <strain evidence="1 2">WB1-6</strain>
    </source>
</reference>
<dbReference type="AlphaFoldDB" id="A0A1U7JL49"/>
<evidence type="ECO:0000313" key="1">
    <source>
        <dbReference type="EMBL" id="OKL45435.1"/>
    </source>
</evidence>
<accession>A0A1U7JL49</accession>
<dbReference type="STRING" id="197461.A3843_03695"/>
<gene>
    <name evidence="1" type="ORF">A3843_03695</name>
</gene>
<name>A0A1U7JL49_9HYPH</name>
<protein>
    <recommendedName>
        <fullName evidence="3">Acid phosphatase</fullName>
    </recommendedName>
</protein>
<evidence type="ECO:0000313" key="2">
    <source>
        <dbReference type="Proteomes" id="UP000185783"/>
    </source>
</evidence>
<keyword evidence="2" id="KW-1185">Reference proteome</keyword>
<dbReference type="EMBL" id="LVVZ01000005">
    <property type="protein sequence ID" value="OKL45435.1"/>
    <property type="molecule type" value="Genomic_DNA"/>
</dbReference>
<proteinExistence type="predicted"/>
<sequence>MKWAAFLAAGAIAVMQPTGVEHSLILPSWQAPETRHRVIEFVERTARPETADYQSVDRRLVVIEADGLLWPEPKERNAALARTAELASYRDRVIERYLSEIHFSAVDGTDGTTATAMGELIDLMQRRDYRVLVLTREHPEVARFLLEEKYNLPRSSLIGPRLDLSFDQSAPRVRLTSLRPMKGMLGANGSTDYYLNEIYTREGQRPLVAIGRTETIRGFQRWMADALRPALTVELVPSKTANDGPEDELLDECEGLRQEWARDGFGLGGSCRVSALLFDAGGVGAANRKRR</sequence>
<dbReference type="RefSeq" id="WP_028480068.1">
    <property type="nucleotide sequence ID" value="NZ_LVVZ01000005.1"/>
</dbReference>
<evidence type="ECO:0008006" key="3">
    <source>
        <dbReference type="Google" id="ProtNLM"/>
    </source>
</evidence>
<organism evidence="1 2">
    <name type="scientific">Pseudovibrio exalbescens</name>
    <dbReference type="NCBI Taxonomy" id="197461"/>
    <lineage>
        <taxon>Bacteria</taxon>
        <taxon>Pseudomonadati</taxon>
        <taxon>Pseudomonadota</taxon>
        <taxon>Alphaproteobacteria</taxon>
        <taxon>Hyphomicrobiales</taxon>
        <taxon>Stappiaceae</taxon>
        <taxon>Pseudovibrio</taxon>
    </lineage>
</organism>
<dbReference type="Proteomes" id="UP000185783">
    <property type="component" value="Unassembled WGS sequence"/>
</dbReference>
<comment type="caution">
    <text evidence="1">The sequence shown here is derived from an EMBL/GenBank/DDBJ whole genome shotgun (WGS) entry which is preliminary data.</text>
</comment>